<protein>
    <submittedName>
        <fullName evidence="1">Uncharacterized protein</fullName>
    </submittedName>
</protein>
<evidence type="ECO:0000313" key="2">
    <source>
        <dbReference type="Proteomes" id="UP000027195"/>
    </source>
</evidence>
<reference evidence="2" key="1">
    <citation type="journal article" date="2014" name="Proc. Natl. Acad. Sci. U.S.A.">
        <title>Extensive sampling of basidiomycete genomes demonstrates inadequacy of the white-rot/brown-rot paradigm for wood decay fungi.</title>
        <authorList>
            <person name="Riley R."/>
            <person name="Salamov A.A."/>
            <person name="Brown D.W."/>
            <person name="Nagy L.G."/>
            <person name="Floudas D."/>
            <person name="Held B.W."/>
            <person name="Levasseur A."/>
            <person name="Lombard V."/>
            <person name="Morin E."/>
            <person name="Otillar R."/>
            <person name="Lindquist E.A."/>
            <person name="Sun H."/>
            <person name="LaButti K.M."/>
            <person name="Schmutz J."/>
            <person name="Jabbour D."/>
            <person name="Luo H."/>
            <person name="Baker S.E."/>
            <person name="Pisabarro A.G."/>
            <person name="Walton J.D."/>
            <person name="Blanchette R.A."/>
            <person name="Henrissat B."/>
            <person name="Martin F."/>
            <person name="Cullen D."/>
            <person name="Hibbett D.S."/>
            <person name="Grigoriev I.V."/>
        </authorList>
    </citation>
    <scope>NUCLEOTIDE SEQUENCE [LARGE SCALE GENOMIC DNA]</scope>
    <source>
        <strain evidence="2">FD-172 SS1</strain>
    </source>
</reference>
<proteinExistence type="predicted"/>
<gene>
    <name evidence="1" type="ORF">BOTBODRAFT_50253</name>
</gene>
<evidence type="ECO:0000313" key="1">
    <source>
        <dbReference type="EMBL" id="KDQ21668.1"/>
    </source>
</evidence>
<dbReference type="EMBL" id="KL198016">
    <property type="protein sequence ID" value="KDQ21668.1"/>
    <property type="molecule type" value="Genomic_DNA"/>
</dbReference>
<dbReference type="InParanoid" id="A0A067N0Y6"/>
<sequence>MQLSLGTFAFLYTSGQSFRIRKHSSPFNYTNAFPHNSGARSELDEDSRLVSLTDVGVQSHGTAHSHGGVGIGKSYSA</sequence>
<accession>A0A067N0Y6</accession>
<organism evidence="1 2">
    <name type="scientific">Botryobasidium botryosum (strain FD-172 SS1)</name>
    <dbReference type="NCBI Taxonomy" id="930990"/>
    <lineage>
        <taxon>Eukaryota</taxon>
        <taxon>Fungi</taxon>
        <taxon>Dikarya</taxon>
        <taxon>Basidiomycota</taxon>
        <taxon>Agaricomycotina</taxon>
        <taxon>Agaricomycetes</taxon>
        <taxon>Cantharellales</taxon>
        <taxon>Botryobasidiaceae</taxon>
        <taxon>Botryobasidium</taxon>
    </lineage>
</organism>
<name>A0A067N0Y6_BOTB1</name>
<dbReference type="AlphaFoldDB" id="A0A067N0Y6"/>
<keyword evidence="2" id="KW-1185">Reference proteome</keyword>
<dbReference type="Proteomes" id="UP000027195">
    <property type="component" value="Unassembled WGS sequence"/>
</dbReference>
<dbReference type="HOGENOM" id="CLU_2637738_0_0_1"/>